<evidence type="ECO:0000256" key="4">
    <source>
        <dbReference type="ARBA" id="ARBA00022989"/>
    </source>
</evidence>
<keyword evidence="5 6" id="KW-0472">Membrane</keyword>
<feature type="transmembrane region" description="Helical" evidence="6">
    <location>
        <begin position="404"/>
        <end position="423"/>
    </location>
</feature>
<accession>A0A450VJU5</accession>
<feature type="transmembrane region" description="Helical" evidence="6">
    <location>
        <begin position="325"/>
        <end position="346"/>
    </location>
</feature>
<feature type="transmembrane region" description="Helical" evidence="6">
    <location>
        <begin position="635"/>
        <end position="655"/>
    </location>
</feature>
<feature type="transmembrane region" description="Helical" evidence="6">
    <location>
        <begin position="737"/>
        <end position="759"/>
    </location>
</feature>
<dbReference type="EMBL" id="CAADFG010000246">
    <property type="protein sequence ID" value="VFK01902.1"/>
    <property type="molecule type" value="Genomic_DNA"/>
</dbReference>
<feature type="transmembrane region" description="Helical" evidence="6">
    <location>
        <begin position="661"/>
        <end position="682"/>
    </location>
</feature>
<feature type="transmembrane region" description="Helical" evidence="6">
    <location>
        <begin position="285"/>
        <end position="304"/>
    </location>
</feature>
<evidence type="ECO:0000256" key="6">
    <source>
        <dbReference type="SAM" id="Phobius"/>
    </source>
</evidence>
<feature type="transmembrane region" description="Helical" evidence="6">
    <location>
        <begin position="252"/>
        <end position="273"/>
    </location>
</feature>
<evidence type="ECO:0000313" key="10">
    <source>
        <dbReference type="EMBL" id="VFK05086.1"/>
    </source>
</evidence>
<dbReference type="SUPFAM" id="SSF82866">
    <property type="entry name" value="Multidrug efflux transporter AcrB transmembrane domain"/>
    <property type="match status" value="2"/>
</dbReference>
<comment type="subcellular location">
    <subcellularLocation>
        <location evidence="1">Cell membrane</location>
        <topology evidence="1">Multi-pass membrane protein</topology>
    </subcellularLocation>
</comment>
<dbReference type="InterPro" id="IPR000731">
    <property type="entry name" value="SSD"/>
</dbReference>
<keyword evidence="3 6" id="KW-0812">Transmembrane</keyword>
<evidence type="ECO:0000313" key="9">
    <source>
        <dbReference type="EMBL" id="VFK01902.1"/>
    </source>
</evidence>
<evidence type="ECO:0000259" key="7">
    <source>
        <dbReference type="PROSITE" id="PS50156"/>
    </source>
</evidence>
<feature type="transmembrane region" description="Helical" evidence="6">
    <location>
        <begin position="358"/>
        <end position="383"/>
    </location>
</feature>
<feature type="transmembrane region" description="Helical" evidence="6">
    <location>
        <begin position="228"/>
        <end position="245"/>
    </location>
</feature>
<sequence>MTKGNPERKLSEWIIGHRWWFLVLPPLIVLGLATGIRNLAFAGDYRVFFSEDNPQLHAFDRLEKTYSQDDNVIFLLIPQDGNVFSREMLAAVEELTERAWQIPYSLRVDSVTNFQHTEAKGDELTVRDLVKDAAGLSDLELARIRDTALAEPLLVGKLIPKAAKIAIVNITIQLPRMDEMKEVPEVATAARRIVQEMRTHHPQLEIRLSGMVIMTHAFSTAAMDDMGSLTLVSFVVMLGVLVFLLGSAWGTLVALLVILMSILAGLGVGGYLAIPFTPPSASSPLIILTMALANSVHILVIFYRELVPGAGKAARRTAMGESLRINLQPVFLTSFTTIIGFLTLNLSEVPPFRDMGNFVAIGIAAAFILSVTFLPALMTLLPAHERPMRGNIMMLRFADFVVRSRHWLLRSMAVVVIALIVFIPHNELNDVFVHYLDESVEFRRDTDLLNEHLGGLYRIDYPLDSGESNGIHDPDFLRKIDAFANWLRQQPEVTHVNTITDTLKRLNKNLHGDDPEWYRSPDKRDMAAQYLLLYEMSLPYGLDLNNQLNVDKSAIRLSATIRVLSTKEILALDKRAQAWLQGNAPGLRTEGTSPTMMFAHIGMRNVRAMIGATTLALVLISLILIVALRSIKLGLVSMVPNLIPAAMAFGLWGILVGEIGLALSVVTSMTLGIVVDDTIHFLSKYLRARRERGASPKEALRYAFSRAGVALIITSLALIAGFLILTLSSFYPNSGMGLLMAIVLAFALVADFLLLPPLLMKIRA</sequence>
<evidence type="ECO:0000256" key="3">
    <source>
        <dbReference type="ARBA" id="ARBA00022692"/>
    </source>
</evidence>
<dbReference type="PANTHER" id="PTHR33406:SF12">
    <property type="entry name" value="BLR2997 PROTEIN"/>
    <property type="match status" value="1"/>
</dbReference>
<gene>
    <name evidence="9" type="ORF">BECKH772A_GA0070896_102462</name>
    <name evidence="8" type="ORF">BECKH772B_GA0070898_102403</name>
    <name evidence="10" type="ORF">BECKH772C_GA0070978_102353</name>
</gene>
<reference evidence="10" key="1">
    <citation type="submission" date="2019-02" db="EMBL/GenBank/DDBJ databases">
        <authorList>
            <person name="Gruber-Vodicka R. H."/>
            <person name="Seah K. B. B."/>
        </authorList>
    </citation>
    <scope>NUCLEOTIDE SEQUENCE</scope>
    <source>
        <strain evidence="10">BECK_SA2B12</strain>
        <strain evidence="9">BECK_SA2B15</strain>
        <strain evidence="8">BECK_SA2B20</strain>
    </source>
</reference>
<protein>
    <recommendedName>
        <fullName evidence="7">SSD domain-containing protein</fullName>
    </recommendedName>
</protein>
<dbReference type="EMBL" id="CAADFJ010000235">
    <property type="protein sequence ID" value="VFK05086.1"/>
    <property type="molecule type" value="Genomic_DNA"/>
</dbReference>
<dbReference type="EMBL" id="CAADFI010000240">
    <property type="protein sequence ID" value="VFK01633.1"/>
    <property type="molecule type" value="Genomic_DNA"/>
</dbReference>
<dbReference type="AlphaFoldDB" id="A0A450VJU5"/>
<evidence type="ECO:0000256" key="5">
    <source>
        <dbReference type="ARBA" id="ARBA00023136"/>
    </source>
</evidence>
<feature type="domain" description="SSD" evidence="7">
    <location>
        <begin position="634"/>
        <end position="761"/>
    </location>
</feature>
<name>A0A450VJU5_9GAMM</name>
<evidence type="ECO:0000256" key="2">
    <source>
        <dbReference type="ARBA" id="ARBA00022475"/>
    </source>
</evidence>
<dbReference type="PANTHER" id="PTHR33406">
    <property type="entry name" value="MEMBRANE PROTEIN MJ1562-RELATED"/>
    <property type="match status" value="1"/>
</dbReference>
<dbReference type="PROSITE" id="PS50156">
    <property type="entry name" value="SSD"/>
    <property type="match status" value="2"/>
</dbReference>
<dbReference type="InterPro" id="IPR050545">
    <property type="entry name" value="Mycobact_MmpL"/>
</dbReference>
<feature type="transmembrane region" description="Helical" evidence="6">
    <location>
        <begin position="20"/>
        <end position="40"/>
    </location>
</feature>
<dbReference type="Pfam" id="PF03176">
    <property type="entry name" value="MMPL"/>
    <property type="match status" value="2"/>
</dbReference>
<organism evidence="10">
    <name type="scientific">Candidatus Kentrum eta</name>
    <dbReference type="NCBI Taxonomy" id="2126337"/>
    <lineage>
        <taxon>Bacteria</taxon>
        <taxon>Pseudomonadati</taxon>
        <taxon>Pseudomonadota</taxon>
        <taxon>Gammaproteobacteria</taxon>
        <taxon>Candidatus Kentrum</taxon>
    </lineage>
</organism>
<keyword evidence="2" id="KW-1003">Cell membrane</keyword>
<dbReference type="Gene3D" id="1.20.1640.10">
    <property type="entry name" value="Multidrug efflux transporter AcrB transmembrane domain"/>
    <property type="match status" value="2"/>
</dbReference>
<evidence type="ECO:0000313" key="8">
    <source>
        <dbReference type="EMBL" id="VFK01633.1"/>
    </source>
</evidence>
<evidence type="ECO:0000256" key="1">
    <source>
        <dbReference type="ARBA" id="ARBA00004651"/>
    </source>
</evidence>
<dbReference type="InterPro" id="IPR004869">
    <property type="entry name" value="MMPL_dom"/>
</dbReference>
<proteinExistence type="predicted"/>
<dbReference type="GO" id="GO:0005886">
    <property type="term" value="C:plasma membrane"/>
    <property type="evidence" value="ECO:0007669"/>
    <property type="project" value="UniProtKB-SubCell"/>
</dbReference>
<keyword evidence="4 6" id="KW-1133">Transmembrane helix</keyword>
<feature type="transmembrane region" description="Helical" evidence="6">
    <location>
        <begin position="608"/>
        <end position="628"/>
    </location>
</feature>
<feature type="domain" description="SSD" evidence="7">
    <location>
        <begin position="252"/>
        <end position="380"/>
    </location>
</feature>
<feature type="transmembrane region" description="Helical" evidence="6">
    <location>
        <begin position="703"/>
        <end position="725"/>
    </location>
</feature>